<dbReference type="NCBIfam" id="TIGR00544">
    <property type="entry name" value="lgt"/>
    <property type="match status" value="1"/>
</dbReference>
<dbReference type="Proteomes" id="UP000239706">
    <property type="component" value="Unassembled WGS sequence"/>
</dbReference>
<evidence type="ECO:0000256" key="2">
    <source>
        <dbReference type="ARBA" id="ARBA00022475"/>
    </source>
</evidence>
<evidence type="ECO:0000256" key="1">
    <source>
        <dbReference type="ARBA" id="ARBA00007150"/>
    </source>
</evidence>
<feature type="transmembrane region" description="Helical" evidence="7">
    <location>
        <begin position="13"/>
        <end position="33"/>
    </location>
</feature>
<dbReference type="AlphaFoldDB" id="A0A2T0BAB6"/>
<dbReference type="HAMAP" id="MF_01147">
    <property type="entry name" value="Lgt"/>
    <property type="match status" value="1"/>
</dbReference>
<evidence type="ECO:0000256" key="3">
    <source>
        <dbReference type="ARBA" id="ARBA00022679"/>
    </source>
</evidence>
<dbReference type="GO" id="GO:0005886">
    <property type="term" value="C:plasma membrane"/>
    <property type="evidence" value="ECO:0007669"/>
    <property type="project" value="UniProtKB-SubCell"/>
</dbReference>
<evidence type="ECO:0000256" key="5">
    <source>
        <dbReference type="ARBA" id="ARBA00022989"/>
    </source>
</evidence>
<comment type="caution">
    <text evidence="8">The sequence shown here is derived from an EMBL/GenBank/DDBJ whole genome shotgun (WGS) entry which is preliminary data.</text>
</comment>
<gene>
    <name evidence="8" type="primary">lgt_1</name>
    <name evidence="7" type="synonym">lgt</name>
    <name evidence="8" type="ORF">CLLI_00310</name>
</gene>
<proteinExistence type="inferred from homology"/>
<keyword evidence="6 7" id="KW-0472">Membrane</keyword>
<evidence type="ECO:0000256" key="6">
    <source>
        <dbReference type="ARBA" id="ARBA00023136"/>
    </source>
</evidence>
<sequence length="258" mass="28812">MKPVLFQVLGKDIYGYGTMIAIGILSALLLLNYRIKNKGYNEDDIFNMSIVAIISGVLGGKLLYIITDIKNIIEDPSILKDIGNGFVIYGAIIGGALAVYLFCKKKKWETLKMFDIVIPSIPLAQGFGRIGCFLAGCCYGKPTTLPIGIEFTNSPFVSAGVTRHPTQLYSAVFDFSLALFLLWYNRKERKDGRIFSAYIIIYGIGRIIIEFFRDDPRGKVGALSTSQFISLFAIIIGIIIFNLDRFKKLKTDNKNIFN</sequence>
<feature type="transmembrane region" description="Helical" evidence="7">
    <location>
        <begin position="45"/>
        <end position="66"/>
    </location>
</feature>
<dbReference type="PANTHER" id="PTHR30589">
    <property type="entry name" value="PROLIPOPROTEIN DIACYLGLYCERYL TRANSFERASE"/>
    <property type="match status" value="1"/>
</dbReference>
<organism evidence="8 9">
    <name type="scientific">Clostridium liquoris</name>
    <dbReference type="NCBI Taxonomy" id="1289519"/>
    <lineage>
        <taxon>Bacteria</taxon>
        <taxon>Bacillati</taxon>
        <taxon>Bacillota</taxon>
        <taxon>Clostridia</taxon>
        <taxon>Eubacteriales</taxon>
        <taxon>Clostridiaceae</taxon>
        <taxon>Clostridium</taxon>
    </lineage>
</organism>
<dbReference type="Pfam" id="PF01790">
    <property type="entry name" value="LGT"/>
    <property type="match status" value="1"/>
</dbReference>
<comment type="function">
    <text evidence="7">Catalyzes the transfer of the diacylglyceryl group from phosphatidylglycerol to the sulfhydryl group of the N-terminal cysteine of a prolipoprotein, the first step in the formation of mature lipoproteins.</text>
</comment>
<dbReference type="GO" id="GO:0042158">
    <property type="term" value="P:lipoprotein biosynthetic process"/>
    <property type="evidence" value="ECO:0007669"/>
    <property type="project" value="UniProtKB-UniRule"/>
</dbReference>
<evidence type="ECO:0000313" key="8">
    <source>
        <dbReference type="EMBL" id="PRR80846.1"/>
    </source>
</evidence>
<keyword evidence="4 7" id="KW-0812">Transmembrane</keyword>
<evidence type="ECO:0000256" key="7">
    <source>
        <dbReference type="HAMAP-Rule" id="MF_01147"/>
    </source>
</evidence>
<feature type="transmembrane region" description="Helical" evidence="7">
    <location>
        <begin position="224"/>
        <end position="243"/>
    </location>
</feature>
<accession>A0A2T0BAB6</accession>
<feature type="transmembrane region" description="Helical" evidence="7">
    <location>
        <begin position="86"/>
        <end position="103"/>
    </location>
</feature>
<comment type="pathway">
    <text evidence="7">Protein modification; lipoprotein biosynthesis (diacylglyceryl transfer).</text>
</comment>
<keyword evidence="2 7" id="KW-1003">Cell membrane</keyword>
<evidence type="ECO:0000313" key="9">
    <source>
        <dbReference type="Proteomes" id="UP000239706"/>
    </source>
</evidence>
<comment type="subcellular location">
    <subcellularLocation>
        <location evidence="7">Cell membrane</location>
        <topology evidence="7">Multi-pass membrane protein</topology>
    </subcellularLocation>
</comment>
<dbReference type="NCBIfam" id="NF000778">
    <property type="entry name" value="PRK00052.3-4"/>
    <property type="match status" value="1"/>
</dbReference>
<evidence type="ECO:0000256" key="4">
    <source>
        <dbReference type="ARBA" id="ARBA00022692"/>
    </source>
</evidence>
<reference evidence="8 9" key="1">
    <citation type="submission" date="2018-03" db="EMBL/GenBank/DDBJ databases">
        <title>Genome sequence of Clostridium liquoris DSM 100320.</title>
        <authorList>
            <person name="Poehlein A."/>
            <person name="Daniel R."/>
        </authorList>
    </citation>
    <scope>NUCLEOTIDE SEQUENCE [LARGE SCALE GENOMIC DNA]</scope>
    <source>
        <strain evidence="8 9">DSM 100320</strain>
    </source>
</reference>
<dbReference type="EC" id="2.5.1.145" evidence="7"/>
<dbReference type="EMBL" id="PVXO01000002">
    <property type="protein sequence ID" value="PRR80846.1"/>
    <property type="molecule type" value="Genomic_DNA"/>
</dbReference>
<dbReference type="RefSeq" id="WP_106062266.1">
    <property type="nucleotide sequence ID" value="NZ_PVXO01000002.1"/>
</dbReference>
<feature type="binding site" evidence="7">
    <location>
        <position position="129"/>
    </location>
    <ligand>
        <name>a 1,2-diacyl-sn-glycero-3-phospho-(1'-sn-glycerol)</name>
        <dbReference type="ChEBI" id="CHEBI:64716"/>
    </ligand>
</feature>
<protein>
    <recommendedName>
        <fullName evidence="7">Phosphatidylglycerol--prolipoprotein diacylglyceryl transferase</fullName>
        <ecNumber evidence="7">2.5.1.145</ecNumber>
    </recommendedName>
</protein>
<keyword evidence="9" id="KW-1185">Reference proteome</keyword>
<comment type="catalytic activity">
    <reaction evidence="7">
        <text>L-cysteinyl-[prolipoprotein] + a 1,2-diacyl-sn-glycero-3-phospho-(1'-sn-glycerol) = an S-1,2-diacyl-sn-glyceryl-L-cysteinyl-[prolipoprotein] + sn-glycerol 1-phosphate + H(+)</text>
        <dbReference type="Rhea" id="RHEA:56712"/>
        <dbReference type="Rhea" id="RHEA-COMP:14679"/>
        <dbReference type="Rhea" id="RHEA-COMP:14680"/>
        <dbReference type="ChEBI" id="CHEBI:15378"/>
        <dbReference type="ChEBI" id="CHEBI:29950"/>
        <dbReference type="ChEBI" id="CHEBI:57685"/>
        <dbReference type="ChEBI" id="CHEBI:64716"/>
        <dbReference type="ChEBI" id="CHEBI:140658"/>
        <dbReference type="EC" id="2.5.1.145"/>
    </reaction>
</comment>
<comment type="similarity">
    <text evidence="1 7">Belongs to the Lgt family.</text>
</comment>
<feature type="transmembrane region" description="Helical" evidence="7">
    <location>
        <begin position="194"/>
        <end position="212"/>
    </location>
</feature>
<keyword evidence="5 7" id="KW-1133">Transmembrane helix</keyword>
<dbReference type="UniPathway" id="UPA00664"/>
<dbReference type="InterPro" id="IPR001640">
    <property type="entry name" value="Lgt"/>
</dbReference>
<dbReference type="OrthoDB" id="871140at2"/>
<dbReference type="GO" id="GO:0008961">
    <property type="term" value="F:phosphatidylglycerol-prolipoprotein diacylglyceryl transferase activity"/>
    <property type="evidence" value="ECO:0007669"/>
    <property type="project" value="UniProtKB-UniRule"/>
</dbReference>
<keyword evidence="3 7" id="KW-0808">Transferase</keyword>
<keyword evidence="8" id="KW-0328">Glycosyltransferase</keyword>
<dbReference type="PANTHER" id="PTHR30589:SF0">
    <property type="entry name" value="PHOSPHATIDYLGLYCEROL--PROLIPOPROTEIN DIACYLGLYCERYL TRANSFERASE"/>
    <property type="match status" value="1"/>
</dbReference>
<name>A0A2T0BAB6_9CLOT</name>
<keyword evidence="8" id="KW-0449">Lipoprotein</keyword>